<dbReference type="GO" id="GO:0016020">
    <property type="term" value="C:membrane"/>
    <property type="evidence" value="ECO:0007669"/>
    <property type="project" value="UniProtKB-SubCell"/>
</dbReference>
<reference evidence="7 8" key="1">
    <citation type="submission" date="2016-02" db="EMBL/GenBank/DDBJ databases">
        <title>Genome analysis of coral dinoflagellate symbionts highlights evolutionary adaptations to a symbiotic lifestyle.</title>
        <authorList>
            <person name="Aranda M."/>
            <person name="Li Y."/>
            <person name="Liew Y.J."/>
            <person name="Baumgarten S."/>
            <person name="Simakov O."/>
            <person name="Wilson M."/>
            <person name="Piel J."/>
            <person name="Ashoor H."/>
            <person name="Bougouffa S."/>
            <person name="Bajic V.B."/>
            <person name="Ryu T."/>
            <person name="Ravasi T."/>
            <person name="Bayer T."/>
            <person name="Micklem G."/>
            <person name="Kim H."/>
            <person name="Bhak J."/>
            <person name="Lajeunesse T.C."/>
            <person name="Voolstra C.R."/>
        </authorList>
    </citation>
    <scope>NUCLEOTIDE SEQUENCE [LARGE SCALE GENOMIC DNA]</scope>
    <source>
        <strain evidence="7 8">CCMP2467</strain>
    </source>
</reference>
<evidence type="ECO:0000256" key="4">
    <source>
        <dbReference type="ARBA" id="ARBA00023136"/>
    </source>
</evidence>
<feature type="compositionally biased region" description="Basic and acidic residues" evidence="5">
    <location>
        <begin position="96"/>
        <end position="109"/>
    </location>
</feature>
<dbReference type="InterPro" id="IPR007300">
    <property type="entry name" value="CidB/LrgB"/>
</dbReference>
<feature type="compositionally biased region" description="Acidic residues" evidence="5">
    <location>
        <begin position="609"/>
        <end position="619"/>
    </location>
</feature>
<feature type="compositionally biased region" description="Acidic residues" evidence="5">
    <location>
        <begin position="403"/>
        <end position="413"/>
    </location>
</feature>
<feature type="compositionally biased region" description="Acidic residues" evidence="5">
    <location>
        <begin position="259"/>
        <end position="270"/>
    </location>
</feature>
<feature type="compositionally biased region" description="Basic and acidic residues" evidence="5">
    <location>
        <begin position="656"/>
        <end position="668"/>
    </location>
</feature>
<feature type="compositionally biased region" description="Low complexity" evidence="5">
    <location>
        <begin position="32"/>
        <end position="42"/>
    </location>
</feature>
<gene>
    <name evidence="7" type="primary">PLGG1</name>
    <name evidence="7" type="ORF">AK812_SmicGene18288</name>
</gene>
<protein>
    <submittedName>
        <fullName evidence="7">Plastidal glycolate/glycerate translocator 1, chloroplastic</fullName>
    </submittedName>
</protein>
<feature type="compositionally biased region" description="Basic and acidic residues" evidence="5">
    <location>
        <begin position="234"/>
        <end position="245"/>
    </location>
</feature>
<feature type="compositionally biased region" description="Acidic residues" evidence="5">
    <location>
        <begin position="438"/>
        <end position="450"/>
    </location>
</feature>
<dbReference type="EMBL" id="LSRX01000371">
    <property type="protein sequence ID" value="OLP99201.1"/>
    <property type="molecule type" value="Genomic_DNA"/>
</dbReference>
<feature type="compositionally biased region" description="Acidic residues" evidence="5">
    <location>
        <begin position="571"/>
        <end position="583"/>
    </location>
</feature>
<feature type="region of interest" description="Disordered" evidence="5">
    <location>
        <begin position="1"/>
        <end position="723"/>
    </location>
</feature>
<evidence type="ECO:0000256" key="1">
    <source>
        <dbReference type="ARBA" id="ARBA00004141"/>
    </source>
</evidence>
<feature type="compositionally biased region" description="Acidic residues" evidence="5">
    <location>
        <begin position="219"/>
        <end position="231"/>
    </location>
</feature>
<feature type="transmembrane region" description="Helical" evidence="6">
    <location>
        <begin position="1073"/>
        <end position="1090"/>
    </location>
</feature>
<evidence type="ECO:0000256" key="6">
    <source>
        <dbReference type="SAM" id="Phobius"/>
    </source>
</evidence>
<feature type="compositionally biased region" description="Acidic residues" evidence="5">
    <location>
        <begin position="497"/>
        <end position="511"/>
    </location>
</feature>
<feature type="compositionally biased region" description="Low complexity" evidence="5">
    <location>
        <begin position="596"/>
        <end position="607"/>
    </location>
</feature>
<feature type="transmembrane region" description="Helical" evidence="6">
    <location>
        <begin position="893"/>
        <end position="915"/>
    </location>
</feature>
<keyword evidence="4 6" id="KW-0472">Membrane</keyword>
<evidence type="ECO:0000256" key="2">
    <source>
        <dbReference type="ARBA" id="ARBA00022692"/>
    </source>
</evidence>
<feature type="transmembrane region" description="Helical" evidence="6">
    <location>
        <begin position="1097"/>
        <end position="1116"/>
    </location>
</feature>
<keyword evidence="3 6" id="KW-1133">Transmembrane helix</keyword>
<feature type="compositionally biased region" description="Basic and acidic residues" evidence="5">
    <location>
        <begin position="706"/>
        <end position="716"/>
    </location>
</feature>
<feature type="transmembrane region" description="Helical" evidence="6">
    <location>
        <begin position="1280"/>
        <end position="1312"/>
    </location>
</feature>
<feature type="compositionally biased region" description="Basic and acidic residues" evidence="5">
    <location>
        <begin position="62"/>
        <end position="71"/>
    </location>
</feature>
<evidence type="ECO:0000256" key="3">
    <source>
        <dbReference type="ARBA" id="ARBA00022989"/>
    </source>
</evidence>
<feature type="transmembrane region" description="Helical" evidence="6">
    <location>
        <begin position="985"/>
        <end position="1008"/>
    </location>
</feature>
<feature type="compositionally biased region" description="Basic and acidic residues" evidence="5">
    <location>
        <begin position="584"/>
        <end position="595"/>
    </location>
</feature>
<feature type="compositionally biased region" description="Low complexity" evidence="5">
    <location>
        <begin position="248"/>
        <end position="257"/>
    </location>
</feature>
<feature type="compositionally biased region" description="Acidic residues" evidence="5">
    <location>
        <begin position="681"/>
        <end position="691"/>
    </location>
</feature>
<keyword evidence="8" id="KW-1185">Reference proteome</keyword>
<name>A0A1Q9DVM9_SYMMI</name>
<feature type="compositionally biased region" description="Low complexity" evidence="5">
    <location>
        <begin position="390"/>
        <end position="401"/>
    </location>
</feature>
<comment type="caution">
    <text evidence="7">The sequence shown here is derived from an EMBL/GenBank/DDBJ whole genome shotgun (WGS) entry which is preliminary data.</text>
</comment>
<feature type="compositionally biased region" description="Low complexity" evidence="5">
    <location>
        <begin position="525"/>
        <end position="537"/>
    </location>
</feature>
<feature type="transmembrane region" description="Helical" evidence="6">
    <location>
        <begin position="1169"/>
        <end position="1189"/>
    </location>
</feature>
<evidence type="ECO:0000313" key="7">
    <source>
        <dbReference type="EMBL" id="OLP99201.1"/>
    </source>
</evidence>
<feature type="compositionally biased region" description="Basic and acidic residues" evidence="5">
    <location>
        <begin position="141"/>
        <end position="170"/>
    </location>
</feature>
<feature type="compositionally biased region" description="Acidic residues" evidence="5">
    <location>
        <begin position="331"/>
        <end position="342"/>
    </location>
</feature>
<feature type="transmembrane region" description="Helical" evidence="6">
    <location>
        <begin position="1257"/>
        <end position="1274"/>
    </location>
</feature>
<dbReference type="PANTHER" id="PTHR30249">
    <property type="entry name" value="PUTATIVE SEROTONIN TRANSPORTER"/>
    <property type="match status" value="1"/>
</dbReference>
<proteinExistence type="predicted"/>
<feature type="compositionally biased region" description="Low complexity" evidence="5">
    <location>
        <begin position="320"/>
        <end position="329"/>
    </location>
</feature>
<dbReference type="Proteomes" id="UP000186817">
    <property type="component" value="Unassembled WGS sequence"/>
</dbReference>
<feature type="compositionally biased region" description="Acidic residues" evidence="5">
    <location>
        <begin position="366"/>
        <end position="377"/>
    </location>
</feature>
<accession>A0A1Q9DVM9</accession>
<feature type="region of interest" description="Disordered" evidence="5">
    <location>
        <begin position="813"/>
        <end position="833"/>
    </location>
</feature>
<feature type="transmembrane region" description="Helical" evidence="6">
    <location>
        <begin position="1225"/>
        <end position="1245"/>
    </location>
</feature>
<feature type="compositionally biased region" description="Acidic residues" evidence="5">
    <location>
        <begin position="644"/>
        <end position="655"/>
    </location>
</feature>
<feature type="transmembrane region" description="Helical" evidence="6">
    <location>
        <begin position="1136"/>
        <end position="1157"/>
    </location>
</feature>
<dbReference type="OrthoDB" id="443193at2759"/>
<organism evidence="7 8">
    <name type="scientific">Symbiodinium microadriaticum</name>
    <name type="common">Dinoflagellate</name>
    <name type="synonym">Zooxanthella microadriatica</name>
    <dbReference type="NCBI Taxonomy" id="2951"/>
    <lineage>
        <taxon>Eukaryota</taxon>
        <taxon>Sar</taxon>
        <taxon>Alveolata</taxon>
        <taxon>Dinophyceae</taxon>
        <taxon>Suessiales</taxon>
        <taxon>Symbiodiniaceae</taxon>
        <taxon>Symbiodinium</taxon>
    </lineage>
</organism>
<sequence length="1314" mass="141045">MAAAKTPKKKAKPKPKAKAKAADEKSGGSSGAGKAKAGIEKATPTKKSAPSKRFAESEDSEEDRKRLRFDPLAEEYGVSNPSEILRLQAIRFARNRRGEHMPGHGKVEAETLSTKTPQKMRRQLSSDSDVTEPEIEQVQKQSERKIHPEGKKPTEEPQCDEKMPASKEKPGAAAKKAAAKAAQRADRDEEDDDVPPRVQASKVRGTAQVPHAKAKLTLEECESEDDDEEPAPDSGKKVIAAKDKPGTAAMKVAAKAAQESDEDEEEDDEPPPPKASQFKGTAQVPLHKAKPAQEESESEDDEEPDGDKKMPAARNKPGTAATKAAAKAAQESDEDEEEDDEPPPPKASQFKGTAQVPLGKAKPAQEESESEDDEEPDGDKNMPAAKDKPGTAAPKAAAKAAQESDEDEEEDDEPPPRQASQFKGTAQVPLGKAKPAQEESESEDDEEPDGAEIMPAARDKLRTAAPKAAGKAVPYWDEEDFSDPPTPKSPKNRWPDGEEPFADAVLEESESEMPWIYTVNPGNGTAATKAAATAAQASDEDEEEDEPPPPKASQFKGTAQVPLGKAKPAQEESESEEDDEEPDGDKKMPAAKDKPGTAAPKAAAKAAQESDEDEEEDDEPPPRQASQFKGTAQVPLGKAKPAQEESESEDDEEPDGDKKMPAAKDKPGIEATKAAAKATQESDEDEEDDEPPERPKILTDELPNVRPRDRYTRPLWEDPPPDPDVPKLLERGLQGYRSYAEVKLLIQEFQLAKISIENLQSARMKPKLLMEHFGLKLGEATALIDLADPRTTLEQAEAIIAGGCRKRKLAVLEVPEPRSQPDPESSQEDDTAGGHAEATLVLHRARLIARVGGFCMIAARHSAFVPMEWHLDGIAPGSLCEVCSETAEKMRRLFAVACFVFLEEAIAATGAGVVLPPTLLGMFGLFAVLLCLDSLGCGYTADSLFQFLAPGYRFLLKWAPVFFTPALVKLPLVEEPVSGSELLRVVLLIACGGVLQMGFVAVVARFIASQQPGDMPKGEVVNALPGMTPTNGREAYPRPGRPFKRRWLPVYAIIMLAALLCLKHGHASQTVEVSFMLCASLLSFVLGNSAPTAFKAILHPIFAGVLGSWLAIALWASQDESRSFHEVLVTYSSPTGAGPLMSRLLNPLVIALALLLFERRRLLQRDSALIIATSMLAAAFGLFGTAVIARMLQLPKALAAASVSRYCTAPLALAVSSSLHSSAPLTVAMVVASGFLGIFVARPLLRWLGVDGSRERGLAIGAVSHVLGTVTLASWDETTAVPYCALCFVLSSGFAAALAAIPPVQVALLWVLPS</sequence>
<feature type="compositionally biased region" description="Polar residues" evidence="5">
    <location>
        <begin position="111"/>
        <end position="128"/>
    </location>
</feature>
<evidence type="ECO:0000313" key="8">
    <source>
        <dbReference type="Proteomes" id="UP000186817"/>
    </source>
</evidence>
<feature type="compositionally biased region" description="Acidic residues" evidence="5">
    <location>
        <begin position="538"/>
        <end position="547"/>
    </location>
</feature>
<feature type="compositionally biased region" description="Acidic residues" evidence="5">
    <location>
        <begin position="294"/>
        <end position="305"/>
    </location>
</feature>
<feature type="transmembrane region" description="Helical" evidence="6">
    <location>
        <begin position="921"/>
        <end position="942"/>
    </location>
</feature>
<feature type="compositionally biased region" description="Basic residues" evidence="5">
    <location>
        <begin position="1"/>
        <end position="19"/>
    </location>
</feature>
<comment type="subcellular location">
    <subcellularLocation>
        <location evidence="1">Membrane</location>
        <topology evidence="1">Multi-pass membrane protein</topology>
    </subcellularLocation>
</comment>
<feature type="transmembrane region" description="Helical" evidence="6">
    <location>
        <begin position="1048"/>
        <end position="1067"/>
    </location>
</feature>
<evidence type="ECO:0000256" key="5">
    <source>
        <dbReference type="SAM" id="MobiDB-lite"/>
    </source>
</evidence>
<dbReference type="PANTHER" id="PTHR30249:SF0">
    <property type="entry name" value="PLASTIDAL GLYCOLATE_GLYCERATE TRANSLOCATOR 1, CHLOROPLASTIC"/>
    <property type="match status" value="1"/>
</dbReference>
<dbReference type="Pfam" id="PF04172">
    <property type="entry name" value="LrgB"/>
    <property type="match status" value="1"/>
</dbReference>
<feature type="compositionally biased region" description="Low complexity" evidence="5">
    <location>
        <begin position="171"/>
        <end position="182"/>
    </location>
</feature>
<keyword evidence="2 6" id="KW-0812">Transmembrane</keyword>